<evidence type="ECO:0000256" key="5">
    <source>
        <dbReference type="ARBA" id="ARBA00023008"/>
    </source>
</evidence>
<keyword evidence="6 7" id="KW-0472">Membrane</keyword>
<keyword evidence="2" id="KW-0813">Transport</keyword>
<dbReference type="Gene3D" id="2.60.40.420">
    <property type="entry name" value="Cupredoxins - blue copper proteins"/>
    <property type="match status" value="1"/>
</dbReference>
<sequence length="151" mass="15768">MSERSVTGGRDGTRRSRRDVLAGLGTVTIAGLAGCAGAGAANDYDVGMTAVAFNPPETTIAVGERVVWRNTSSRGHTVTAYDSGIPEDAAFFASGGYDSTAAARDGFMSEFGGIIDSGETWSHTFEVPGTYEYFCIPHEQAGMVGTVVVEE</sequence>
<dbReference type="InterPro" id="IPR006311">
    <property type="entry name" value="TAT_signal"/>
</dbReference>
<keyword evidence="7" id="KW-1133">Transmembrane helix</keyword>
<feature type="domain" description="Blue (type 1) copper" evidence="8">
    <location>
        <begin position="45"/>
        <end position="150"/>
    </location>
</feature>
<dbReference type="InterPro" id="IPR008972">
    <property type="entry name" value="Cupredoxin"/>
</dbReference>
<evidence type="ECO:0000313" key="10">
    <source>
        <dbReference type="Proteomes" id="UP000199170"/>
    </source>
</evidence>
<dbReference type="InterPro" id="IPR028871">
    <property type="entry name" value="BlueCu_1_BS"/>
</dbReference>
<protein>
    <submittedName>
        <fullName evidence="9">Plastocyanin</fullName>
    </submittedName>
</protein>
<evidence type="ECO:0000313" key="9">
    <source>
        <dbReference type="EMBL" id="SDY18772.1"/>
    </source>
</evidence>
<dbReference type="Proteomes" id="UP000199170">
    <property type="component" value="Unassembled WGS sequence"/>
</dbReference>
<dbReference type="STRING" id="660517.SAMN04487946_10849"/>
<dbReference type="RefSeq" id="WP_089767539.1">
    <property type="nucleotide sequence ID" value="NZ_FNPB01000008.1"/>
</dbReference>
<evidence type="ECO:0000256" key="3">
    <source>
        <dbReference type="ARBA" id="ARBA00022723"/>
    </source>
</evidence>
<dbReference type="SUPFAM" id="SSF49503">
    <property type="entry name" value="Cupredoxins"/>
    <property type="match status" value="1"/>
</dbReference>
<keyword evidence="4" id="KW-0249">Electron transport</keyword>
<dbReference type="GO" id="GO:0009055">
    <property type="term" value="F:electron transfer activity"/>
    <property type="evidence" value="ECO:0007669"/>
    <property type="project" value="InterPro"/>
</dbReference>
<dbReference type="PROSITE" id="PS51257">
    <property type="entry name" value="PROKAR_LIPOPROTEIN"/>
    <property type="match status" value="1"/>
</dbReference>
<name>A0A1H3HTL3_9EURY</name>
<dbReference type="PROSITE" id="PS00196">
    <property type="entry name" value="COPPER_BLUE"/>
    <property type="match status" value="1"/>
</dbReference>
<evidence type="ECO:0000256" key="6">
    <source>
        <dbReference type="ARBA" id="ARBA00023136"/>
    </source>
</evidence>
<dbReference type="GO" id="GO:0016020">
    <property type="term" value="C:membrane"/>
    <property type="evidence" value="ECO:0007669"/>
    <property type="project" value="UniProtKB-SubCell"/>
</dbReference>
<keyword evidence="10" id="KW-1185">Reference proteome</keyword>
<reference evidence="10" key="1">
    <citation type="submission" date="2016-10" db="EMBL/GenBank/DDBJ databases">
        <authorList>
            <person name="Varghese N."/>
            <person name="Submissions S."/>
        </authorList>
    </citation>
    <scope>NUCLEOTIDE SEQUENCE [LARGE SCALE GENOMIC DNA]</scope>
    <source>
        <strain evidence="10">CGMCC 1.10118</strain>
    </source>
</reference>
<dbReference type="PROSITE" id="PS51318">
    <property type="entry name" value="TAT"/>
    <property type="match status" value="1"/>
</dbReference>
<evidence type="ECO:0000256" key="7">
    <source>
        <dbReference type="SAM" id="Phobius"/>
    </source>
</evidence>
<dbReference type="Pfam" id="PF00127">
    <property type="entry name" value="Copper-bind"/>
    <property type="match status" value="1"/>
</dbReference>
<evidence type="ECO:0000256" key="2">
    <source>
        <dbReference type="ARBA" id="ARBA00022448"/>
    </source>
</evidence>
<organism evidence="9 10">
    <name type="scientific">Halobellus clavatus</name>
    <dbReference type="NCBI Taxonomy" id="660517"/>
    <lineage>
        <taxon>Archaea</taxon>
        <taxon>Methanobacteriati</taxon>
        <taxon>Methanobacteriota</taxon>
        <taxon>Stenosarchaea group</taxon>
        <taxon>Halobacteria</taxon>
        <taxon>Halobacteriales</taxon>
        <taxon>Haloferacaceae</taxon>
        <taxon>Halobellus</taxon>
    </lineage>
</organism>
<dbReference type="EMBL" id="FNPB01000008">
    <property type="protein sequence ID" value="SDY18772.1"/>
    <property type="molecule type" value="Genomic_DNA"/>
</dbReference>
<comment type="subcellular location">
    <subcellularLocation>
        <location evidence="1">Membrane</location>
    </subcellularLocation>
</comment>
<gene>
    <name evidence="9" type="ORF">SAMN04487946_10849</name>
</gene>
<dbReference type="PANTHER" id="PTHR34192">
    <property type="entry name" value="PLASTOCYANIN MAJOR ISOFORM, CHLOROPLASTIC-RELATED"/>
    <property type="match status" value="1"/>
</dbReference>
<dbReference type="OrthoDB" id="4392at2157"/>
<keyword evidence="5" id="KW-0186">Copper</keyword>
<dbReference type="GO" id="GO:0005507">
    <property type="term" value="F:copper ion binding"/>
    <property type="evidence" value="ECO:0007669"/>
    <property type="project" value="InterPro"/>
</dbReference>
<evidence type="ECO:0000256" key="4">
    <source>
        <dbReference type="ARBA" id="ARBA00022982"/>
    </source>
</evidence>
<dbReference type="PANTHER" id="PTHR34192:SF10">
    <property type="entry name" value="PLASTOCYANIN MAJOR ISOFORM, CHLOROPLASTIC-RELATED"/>
    <property type="match status" value="1"/>
</dbReference>
<evidence type="ECO:0000259" key="8">
    <source>
        <dbReference type="Pfam" id="PF00127"/>
    </source>
</evidence>
<proteinExistence type="predicted"/>
<dbReference type="AlphaFoldDB" id="A0A1H3HTL3"/>
<evidence type="ECO:0000256" key="1">
    <source>
        <dbReference type="ARBA" id="ARBA00004370"/>
    </source>
</evidence>
<keyword evidence="7" id="KW-0812">Transmembrane</keyword>
<keyword evidence="3" id="KW-0479">Metal-binding</keyword>
<feature type="transmembrane region" description="Helical" evidence="7">
    <location>
        <begin position="20"/>
        <end position="41"/>
    </location>
</feature>
<dbReference type="InterPro" id="IPR000923">
    <property type="entry name" value="BlueCu_1"/>
</dbReference>
<accession>A0A1H3HTL3</accession>